<dbReference type="InterPro" id="IPR043519">
    <property type="entry name" value="NT_sf"/>
</dbReference>
<evidence type="ECO:0000313" key="9">
    <source>
        <dbReference type="Proteomes" id="UP001149079"/>
    </source>
</evidence>
<dbReference type="GeneID" id="81404316"/>
<dbReference type="AlphaFoldDB" id="A0A9W9H026"/>
<accession>A0A9W9H026</accession>
<feature type="domain" description="Poly A polymerase head" evidence="6">
    <location>
        <begin position="41"/>
        <end position="192"/>
    </location>
</feature>
<dbReference type="Pfam" id="PF01743">
    <property type="entry name" value="PolyA_pol"/>
    <property type="match status" value="1"/>
</dbReference>
<evidence type="ECO:0000259" key="6">
    <source>
        <dbReference type="Pfam" id="PF01743"/>
    </source>
</evidence>
<comment type="similarity">
    <text evidence="1 5">Belongs to the tRNA nucleotidyltransferase/poly(A) polymerase family.</text>
</comment>
<evidence type="ECO:0000259" key="7">
    <source>
        <dbReference type="Pfam" id="PF12627"/>
    </source>
</evidence>
<dbReference type="GO" id="GO:0052929">
    <property type="term" value="F:ATP:3'-cytidine-cytidine-tRNA adenylyltransferase activity"/>
    <property type="evidence" value="ECO:0007669"/>
    <property type="project" value="TreeGrafter"/>
</dbReference>
<dbReference type="GO" id="GO:0003723">
    <property type="term" value="F:RNA binding"/>
    <property type="evidence" value="ECO:0007669"/>
    <property type="project" value="UniProtKB-KW"/>
</dbReference>
<feature type="domain" description="tRNA nucleotidyltransferase/poly(A) polymerase RNA and SrmB- binding" evidence="7">
    <location>
        <begin position="219"/>
        <end position="277"/>
    </location>
</feature>
<protein>
    <submittedName>
        <fullName evidence="8">Poly(A) polymerase</fullName>
    </submittedName>
</protein>
<dbReference type="GO" id="GO:0052927">
    <property type="term" value="F:CC tRNA cytidylyltransferase activity"/>
    <property type="evidence" value="ECO:0007669"/>
    <property type="project" value="TreeGrafter"/>
</dbReference>
<comment type="caution">
    <text evidence="8">The sequence shown here is derived from an EMBL/GenBank/DDBJ whole genome shotgun (WGS) entry which is preliminary data.</text>
</comment>
<evidence type="ECO:0000256" key="4">
    <source>
        <dbReference type="ARBA" id="ARBA00022884"/>
    </source>
</evidence>
<dbReference type="Pfam" id="PF12627">
    <property type="entry name" value="PolyA_pol_RNAbd"/>
    <property type="match status" value="1"/>
</dbReference>
<dbReference type="OrthoDB" id="445712at2759"/>
<keyword evidence="3" id="KW-0547">Nucleotide-binding</keyword>
<dbReference type="PANTHER" id="PTHR13734">
    <property type="entry name" value="TRNA-NUCLEOTIDYLTRANSFERASE"/>
    <property type="match status" value="1"/>
</dbReference>
<sequence>MAKQSEITIDLSPAEQLLRKLLLDCRDHIVYNSHDSTNLDIWFAGGWVRDKLLGGESQDIDVALSSMTGAQFGKALEDQFARSAAEYIAEAQRLGVPPTIKGLHIINSNPEKLKRLETGAIEIFGLSLDLVNLRKEVYTDESRNPQVEFGTAVEDVYRRDATINSIFYNLNRRRVEDHTQMGLSDLAAGIIRTPLQPTQTFTDDPLRILRLVRFASRLGFQIDQETVQAMKDPLVQTTFNVISRERVGIEIEKMIKGPDPLTAFELLYESDLYSPVFLGPPGYLSQALLHAFPRSGPDIPWPNPWPLAFRTLAFLLQHEFFWESEAREHIWLMAAWAPLASLRRTDIEKVVKSATGAIKTTSETSKILGDCLKNMDSVHASVRQVATASAGISRSAVGMAVRSWGRSWKLQVLYALLADAISQVVDDGTFADLLDGYSKFMDHVFDQGLQNASLAKPILNGSELKTIFNLTQSGAFLKVALDGLVQWQFDHEHASKTDATEWVLTQREDFHIP</sequence>
<dbReference type="Gene3D" id="1.10.3090.10">
    <property type="entry name" value="cca-adding enzyme, domain 2"/>
    <property type="match status" value="1"/>
</dbReference>
<dbReference type="CDD" id="cd05398">
    <property type="entry name" value="NT_ClassII-CCAase"/>
    <property type="match status" value="1"/>
</dbReference>
<evidence type="ECO:0000256" key="1">
    <source>
        <dbReference type="ARBA" id="ARBA00007265"/>
    </source>
</evidence>
<reference evidence="8" key="1">
    <citation type="submission" date="2022-11" db="EMBL/GenBank/DDBJ databases">
        <authorList>
            <person name="Petersen C."/>
        </authorList>
    </citation>
    <scope>NUCLEOTIDE SEQUENCE</scope>
    <source>
        <strain evidence="8">IBT 22155</strain>
    </source>
</reference>
<evidence type="ECO:0000256" key="2">
    <source>
        <dbReference type="ARBA" id="ARBA00022679"/>
    </source>
</evidence>
<gene>
    <name evidence="8" type="ORF">N7515_004402</name>
</gene>
<proteinExistence type="inferred from homology"/>
<dbReference type="SUPFAM" id="SSF81301">
    <property type="entry name" value="Nucleotidyltransferase"/>
    <property type="match status" value="1"/>
</dbReference>
<keyword evidence="2 5" id="KW-0808">Transferase</keyword>
<keyword evidence="4 5" id="KW-0694">RNA-binding</keyword>
<dbReference type="InterPro" id="IPR032828">
    <property type="entry name" value="PolyA_RNA-bd"/>
</dbReference>
<dbReference type="Gene3D" id="3.30.460.10">
    <property type="entry name" value="Beta Polymerase, domain 2"/>
    <property type="match status" value="1"/>
</dbReference>
<keyword evidence="9" id="KW-1185">Reference proteome</keyword>
<dbReference type="PANTHER" id="PTHR13734:SF5">
    <property type="entry name" value="CCA TRNA NUCLEOTIDYLTRANSFERASE, MITOCHONDRIAL"/>
    <property type="match status" value="1"/>
</dbReference>
<dbReference type="EMBL" id="JAPQKL010000004">
    <property type="protein sequence ID" value="KAJ5135124.1"/>
    <property type="molecule type" value="Genomic_DNA"/>
</dbReference>
<organism evidence="8 9">
    <name type="scientific">Penicillium bovifimosum</name>
    <dbReference type="NCBI Taxonomy" id="126998"/>
    <lineage>
        <taxon>Eukaryota</taxon>
        <taxon>Fungi</taxon>
        <taxon>Dikarya</taxon>
        <taxon>Ascomycota</taxon>
        <taxon>Pezizomycotina</taxon>
        <taxon>Eurotiomycetes</taxon>
        <taxon>Eurotiomycetidae</taxon>
        <taxon>Eurotiales</taxon>
        <taxon>Aspergillaceae</taxon>
        <taxon>Penicillium</taxon>
    </lineage>
</organism>
<name>A0A9W9H026_9EURO</name>
<dbReference type="GO" id="GO:0000166">
    <property type="term" value="F:nucleotide binding"/>
    <property type="evidence" value="ECO:0007669"/>
    <property type="project" value="UniProtKB-KW"/>
</dbReference>
<evidence type="ECO:0000256" key="3">
    <source>
        <dbReference type="ARBA" id="ARBA00022741"/>
    </source>
</evidence>
<dbReference type="GO" id="GO:0001680">
    <property type="term" value="P:tRNA 3'-terminal CCA addition"/>
    <property type="evidence" value="ECO:0007669"/>
    <property type="project" value="UniProtKB-ARBA"/>
</dbReference>
<evidence type="ECO:0000256" key="5">
    <source>
        <dbReference type="RuleBase" id="RU003953"/>
    </source>
</evidence>
<dbReference type="Proteomes" id="UP001149079">
    <property type="component" value="Unassembled WGS sequence"/>
</dbReference>
<dbReference type="SUPFAM" id="SSF81891">
    <property type="entry name" value="Poly A polymerase C-terminal region-like"/>
    <property type="match status" value="1"/>
</dbReference>
<dbReference type="RefSeq" id="XP_056522096.1">
    <property type="nucleotide sequence ID" value="XM_056665146.1"/>
</dbReference>
<reference evidence="8" key="2">
    <citation type="journal article" date="2023" name="IMA Fungus">
        <title>Comparative genomic study of the Penicillium genus elucidates a diverse pangenome and 15 lateral gene transfer events.</title>
        <authorList>
            <person name="Petersen C."/>
            <person name="Sorensen T."/>
            <person name="Nielsen M.R."/>
            <person name="Sondergaard T.E."/>
            <person name="Sorensen J.L."/>
            <person name="Fitzpatrick D.A."/>
            <person name="Frisvad J.C."/>
            <person name="Nielsen K.L."/>
        </authorList>
    </citation>
    <scope>NUCLEOTIDE SEQUENCE</scope>
    <source>
        <strain evidence="8">IBT 22155</strain>
    </source>
</reference>
<evidence type="ECO:0000313" key="8">
    <source>
        <dbReference type="EMBL" id="KAJ5135124.1"/>
    </source>
</evidence>
<dbReference type="InterPro" id="IPR002646">
    <property type="entry name" value="PolA_pol_head_dom"/>
</dbReference>